<dbReference type="Proteomes" id="UP000001861">
    <property type="component" value="Unassembled WGS sequence"/>
</dbReference>
<name>D6RQ62_COPC7</name>
<dbReference type="VEuPathDB" id="FungiDB:CC1G_15237"/>
<dbReference type="KEGG" id="cci:CC1G_15237"/>
<evidence type="ECO:0000313" key="1">
    <source>
        <dbReference type="EMBL" id="EFI26835.1"/>
    </source>
</evidence>
<reference evidence="1 2" key="1">
    <citation type="journal article" date="2010" name="Proc. Natl. Acad. Sci. U.S.A.">
        <title>Insights into evolution of multicellular fungi from the assembled chromosomes of the mushroom Coprinopsis cinerea (Coprinus cinereus).</title>
        <authorList>
            <person name="Stajich J.E."/>
            <person name="Wilke S.K."/>
            <person name="Ahren D."/>
            <person name="Au C.H."/>
            <person name="Birren B.W."/>
            <person name="Borodovsky M."/>
            <person name="Burns C."/>
            <person name="Canback B."/>
            <person name="Casselton L.A."/>
            <person name="Cheng C.K."/>
            <person name="Deng J."/>
            <person name="Dietrich F.S."/>
            <person name="Fargo D.C."/>
            <person name="Farman M.L."/>
            <person name="Gathman A.C."/>
            <person name="Goldberg J."/>
            <person name="Guigo R."/>
            <person name="Hoegger P.J."/>
            <person name="Hooker J.B."/>
            <person name="Huggins A."/>
            <person name="James T.Y."/>
            <person name="Kamada T."/>
            <person name="Kilaru S."/>
            <person name="Kodira C."/>
            <person name="Kues U."/>
            <person name="Kupfer D."/>
            <person name="Kwan H.S."/>
            <person name="Lomsadze A."/>
            <person name="Li W."/>
            <person name="Lilly W.W."/>
            <person name="Ma L.J."/>
            <person name="Mackey A.J."/>
            <person name="Manning G."/>
            <person name="Martin F."/>
            <person name="Muraguchi H."/>
            <person name="Natvig D.O."/>
            <person name="Palmerini H."/>
            <person name="Ramesh M.A."/>
            <person name="Rehmeyer C.J."/>
            <person name="Roe B.A."/>
            <person name="Shenoy N."/>
            <person name="Stanke M."/>
            <person name="Ter-Hovhannisyan V."/>
            <person name="Tunlid A."/>
            <person name="Velagapudi R."/>
            <person name="Vision T.J."/>
            <person name="Zeng Q."/>
            <person name="Zolan M.E."/>
            <person name="Pukkila P.J."/>
        </authorList>
    </citation>
    <scope>NUCLEOTIDE SEQUENCE [LARGE SCALE GENOMIC DNA]</scope>
    <source>
        <strain evidence="2">Okayama-7 / 130 / ATCC MYA-4618 / FGSC 9003</strain>
    </source>
</reference>
<comment type="caution">
    <text evidence="1">The sequence shown here is derived from an EMBL/GenBank/DDBJ whole genome shotgun (WGS) entry which is preliminary data.</text>
</comment>
<dbReference type="GeneID" id="9379991"/>
<dbReference type="EMBL" id="AACS02000010">
    <property type="protein sequence ID" value="EFI26835.1"/>
    <property type="molecule type" value="Genomic_DNA"/>
</dbReference>
<dbReference type="HOGENOM" id="CLU_1844978_0_0_1"/>
<sequence>MSVTATLSVNKTTELPQDMVVIHPVKETPTSTMDPPVPPHCGAMTDLRGGRSSSNKLLPSLMLNAFHEAERLLHLAIHGPGPPTSPPLPRALTVWVKSQTAVRIGLVILEYGAKLSRGGTRGLLQTLATIRQDALFREE</sequence>
<organism evidence="1 2">
    <name type="scientific">Coprinopsis cinerea (strain Okayama-7 / 130 / ATCC MYA-4618 / FGSC 9003)</name>
    <name type="common">Inky cap fungus</name>
    <name type="synonym">Hormographiella aspergillata</name>
    <dbReference type="NCBI Taxonomy" id="240176"/>
    <lineage>
        <taxon>Eukaryota</taxon>
        <taxon>Fungi</taxon>
        <taxon>Dikarya</taxon>
        <taxon>Basidiomycota</taxon>
        <taxon>Agaricomycotina</taxon>
        <taxon>Agaricomycetes</taxon>
        <taxon>Agaricomycetidae</taxon>
        <taxon>Agaricales</taxon>
        <taxon>Agaricineae</taxon>
        <taxon>Psathyrellaceae</taxon>
        <taxon>Coprinopsis</taxon>
    </lineage>
</organism>
<dbReference type="AlphaFoldDB" id="D6RQ62"/>
<accession>D6RQ62</accession>
<proteinExistence type="predicted"/>
<gene>
    <name evidence="1" type="ORF">CC1G_15237</name>
</gene>
<evidence type="ECO:0000313" key="2">
    <source>
        <dbReference type="Proteomes" id="UP000001861"/>
    </source>
</evidence>
<dbReference type="InParanoid" id="D6RQ62"/>
<dbReference type="RefSeq" id="XP_002910329.1">
    <property type="nucleotide sequence ID" value="XM_002910283.1"/>
</dbReference>
<keyword evidence="2" id="KW-1185">Reference proteome</keyword>
<protein>
    <submittedName>
        <fullName evidence="1">Uncharacterized protein</fullName>
    </submittedName>
</protein>